<protein>
    <recommendedName>
        <fullName evidence="6">Mycothiol-dependent maleylpyruvate isomerase metal-binding domain-containing protein</fullName>
    </recommendedName>
</protein>
<dbReference type="Pfam" id="PF11716">
    <property type="entry name" value="MDMPI_N"/>
    <property type="match status" value="1"/>
</dbReference>
<accession>A0A1S1Q4V0</accession>
<dbReference type="Pfam" id="PF17844">
    <property type="entry name" value="SCP_3"/>
    <property type="match status" value="1"/>
</dbReference>
<feature type="region of interest" description="Disordered" evidence="1">
    <location>
        <begin position="106"/>
        <end position="142"/>
    </location>
</feature>
<comment type="caution">
    <text evidence="4">The sequence shown here is derived from an EMBL/GenBank/DDBJ whole genome shotgun (WGS) entry which is preliminary data.</text>
</comment>
<dbReference type="Gene3D" id="3.30.1050.40">
    <property type="match status" value="1"/>
</dbReference>
<feature type="compositionally biased region" description="Gly residues" evidence="1">
    <location>
        <begin position="119"/>
        <end position="136"/>
    </location>
</feature>
<dbReference type="SUPFAM" id="SSF109854">
    <property type="entry name" value="DinB/YfiT-like putative metalloenzymes"/>
    <property type="match status" value="2"/>
</dbReference>
<evidence type="ECO:0000259" key="2">
    <source>
        <dbReference type="Pfam" id="PF11716"/>
    </source>
</evidence>
<sequence length="336" mass="33383">MARGDAQDGDAQDGDARGGAAREGTARGRAGRGGSARRGGRGGAAGFAPALPGALEEQWKAISGHVGGLPDEAFAAPSALPGWTTAELVLHTARSALALSAALRGDPAPGLARGSTPGLAGGSAGGSGGGPAGGSGAESSLARTGGAPLVTAADYLAGTGARAEAIAATARDLAAGQAPEAVRVAFRDAVTGTAADLARLPPDEIADRLVITPGGRMRLGEFLLTRAVEAVVHGLDLGVPPARPALKTVVRLFTAMLAQRAPGHAVELRVPPFSAVQIVEGPRHTRGTPPNVVEADPAAFVLIATGRLAWGAALADGRIRASGERADLRFLLPLLA</sequence>
<feature type="domain" description="Mycothiol-dependent maleylpyruvate isomerase metal-binding" evidence="2">
    <location>
        <begin position="55"/>
        <end position="237"/>
    </location>
</feature>
<feature type="region of interest" description="Disordered" evidence="1">
    <location>
        <begin position="1"/>
        <end position="49"/>
    </location>
</feature>
<evidence type="ECO:0000256" key="1">
    <source>
        <dbReference type="SAM" id="MobiDB-lite"/>
    </source>
</evidence>
<name>A0A1S1Q4V0_9ACTN</name>
<dbReference type="OrthoDB" id="8481083at2"/>
<organism evidence="4 5">
    <name type="scientific">Parafrankia soli</name>
    <dbReference type="NCBI Taxonomy" id="2599596"/>
    <lineage>
        <taxon>Bacteria</taxon>
        <taxon>Bacillati</taxon>
        <taxon>Actinomycetota</taxon>
        <taxon>Actinomycetes</taxon>
        <taxon>Frankiales</taxon>
        <taxon>Frankiaceae</taxon>
        <taxon>Parafrankia</taxon>
    </lineage>
</organism>
<reference evidence="5" key="1">
    <citation type="submission" date="2016-07" db="EMBL/GenBank/DDBJ databases">
        <title>Frankia sp. NRRL B-16219 Genome sequencing.</title>
        <authorList>
            <person name="Ghodhbane-Gtari F."/>
            <person name="Swanson E."/>
            <person name="Gueddou A."/>
            <person name="Louati M."/>
            <person name="Nouioui I."/>
            <person name="Hezbri K."/>
            <person name="Abebe-Akele F."/>
            <person name="Simpson S."/>
            <person name="Morris K."/>
            <person name="Thomas K."/>
            <person name="Gtari M."/>
            <person name="Tisa L.S."/>
        </authorList>
    </citation>
    <scope>NUCLEOTIDE SEQUENCE [LARGE SCALE GENOMIC DNA]</scope>
    <source>
        <strain evidence="5">NRRL B-16219</strain>
    </source>
</reference>
<dbReference type="InterPro" id="IPR034660">
    <property type="entry name" value="DinB/YfiT-like"/>
</dbReference>
<dbReference type="RefSeq" id="WP_071064925.1">
    <property type="nucleotide sequence ID" value="NZ_MAXA01000224.1"/>
</dbReference>
<evidence type="ECO:0000313" key="5">
    <source>
        <dbReference type="Proteomes" id="UP000179769"/>
    </source>
</evidence>
<keyword evidence="5" id="KW-1185">Reference proteome</keyword>
<feature type="compositionally biased region" description="Gly residues" evidence="1">
    <location>
        <begin position="31"/>
        <end position="45"/>
    </location>
</feature>
<dbReference type="InterPro" id="IPR024344">
    <property type="entry name" value="MDMPI_metal-binding"/>
</dbReference>
<dbReference type="GO" id="GO:0046872">
    <property type="term" value="F:metal ion binding"/>
    <property type="evidence" value="ECO:0007669"/>
    <property type="project" value="InterPro"/>
</dbReference>
<evidence type="ECO:0000313" key="4">
    <source>
        <dbReference type="EMBL" id="OHV27174.1"/>
    </source>
</evidence>
<gene>
    <name evidence="4" type="ORF">BBK14_04615</name>
</gene>
<evidence type="ECO:0000259" key="3">
    <source>
        <dbReference type="Pfam" id="PF17844"/>
    </source>
</evidence>
<dbReference type="EMBL" id="MAXA01000224">
    <property type="protein sequence ID" value="OHV27174.1"/>
    <property type="molecule type" value="Genomic_DNA"/>
</dbReference>
<feature type="domain" description="Bacterial SCP orthologue" evidence="3">
    <location>
        <begin position="243"/>
        <end position="334"/>
    </location>
</feature>
<dbReference type="AlphaFoldDB" id="A0A1S1Q4V0"/>
<dbReference type="Proteomes" id="UP000179769">
    <property type="component" value="Unassembled WGS sequence"/>
</dbReference>
<dbReference type="InterPro" id="IPR041629">
    <property type="entry name" value="SCP_3"/>
</dbReference>
<proteinExistence type="predicted"/>
<evidence type="ECO:0008006" key="6">
    <source>
        <dbReference type="Google" id="ProtNLM"/>
    </source>
</evidence>